<sequence length="114" mass="12232">MATAWGRLCIAWFCIFIRSRVDKTFIIHVYTRHTVVNHCFTAPARGAAGQIGFAVAVGVEQLGDFGFLELLDVSDVVGIGGFLVDQVTLCSTIDVDAFAVEFVVAAGCFVLVGM</sequence>
<accession>E9CLW7</accession>
<dbReference type="EMBL" id="GL636107">
    <property type="protein sequence ID" value="EFW12629.1"/>
    <property type="molecule type" value="Genomic_DNA"/>
</dbReference>
<dbReference type="Proteomes" id="UP000013568">
    <property type="component" value="Unassembled WGS sequence"/>
</dbReference>
<dbReference type="AlphaFoldDB" id="E9CLW7"/>
<dbReference type="HOGENOM" id="CLU_2119438_0_0_6"/>
<keyword evidence="2" id="KW-1185">Reference proteome</keyword>
<gene>
    <name evidence="1" type="ORF">SSYM_1260</name>
</gene>
<protein>
    <submittedName>
        <fullName evidence="1">Uncharacterized protein</fullName>
    </submittedName>
</protein>
<evidence type="ECO:0000313" key="2">
    <source>
        <dbReference type="Proteomes" id="UP000013568"/>
    </source>
</evidence>
<reference evidence="2" key="1">
    <citation type="journal article" date="2011" name="Genome Biol. Evol.">
        <title>Massive genomic decay in Serratia symbiotica, a recently evolved symbiont of aphids.</title>
        <authorList>
            <person name="Burke G.R."/>
            <person name="Moran N.A."/>
        </authorList>
    </citation>
    <scope>NUCLEOTIDE SEQUENCE [LARGE SCALE GENOMIC DNA]</scope>
    <source>
        <strain evidence="2">Tucson</strain>
    </source>
</reference>
<organism evidence="1 2">
    <name type="scientific">Serratia symbiotica str. Tucson</name>
    <dbReference type="NCBI Taxonomy" id="914128"/>
    <lineage>
        <taxon>Bacteria</taxon>
        <taxon>Pseudomonadati</taxon>
        <taxon>Pseudomonadota</taxon>
        <taxon>Gammaproteobacteria</taxon>
        <taxon>Enterobacterales</taxon>
        <taxon>Yersiniaceae</taxon>
        <taxon>Serratia</taxon>
        <taxon>Serratia symbiotica</taxon>
    </lineage>
</organism>
<evidence type="ECO:0000313" key="1">
    <source>
        <dbReference type="EMBL" id="EFW12629.1"/>
    </source>
</evidence>
<proteinExistence type="predicted"/>
<name>E9CLW7_9GAMM</name>